<dbReference type="Proteomes" id="UP000321606">
    <property type="component" value="Chromosome"/>
</dbReference>
<proteinExistence type="predicted"/>
<evidence type="ECO:0000313" key="2">
    <source>
        <dbReference type="EMBL" id="BBM36617.1"/>
    </source>
</evidence>
<protein>
    <submittedName>
        <fullName evidence="2">Uncharacterized protein</fullName>
    </submittedName>
</protein>
<accession>A0A510JBP7</accession>
<evidence type="ECO:0000256" key="1">
    <source>
        <dbReference type="SAM" id="Phobius"/>
    </source>
</evidence>
<dbReference type="STRING" id="714315.GCA_000516535_01567"/>
<name>A0A510JBP7_9FUSO</name>
<sequence length="146" mass="16885">MAINDEYVTGLNRKKIRKIIVKTIVFITVFITVFFIGVYLFSKRVEKLIKADIQIETVRLENAVKEFKSKTGVYPDISGKENNLKEVKSPDGRYTFDLFYGTEKIYEIPDNLKKGIMKSNSVNLRKDNKGGWFYNTMTGEIKPNID</sequence>
<keyword evidence="1" id="KW-0812">Transmembrane</keyword>
<dbReference type="KEGG" id="lgo:JCM16774_1561"/>
<organism evidence="2 3">
    <name type="scientific">Pseudoleptotrichia goodfellowii</name>
    <dbReference type="NCBI Taxonomy" id="157692"/>
    <lineage>
        <taxon>Bacteria</taxon>
        <taxon>Fusobacteriati</taxon>
        <taxon>Fusobacteriota</taxon>
        <taxon>Fusobacteriia</taxon>
        <taxon>Fusobacteriales</taxon>
        <taxon>Leptotrichiaceae</taxon>
        <taxon>Pseudoleptotrichia</taxon>
    </lineage>
</organism>
<dbReference type="RefSeq" id="WP_006806908.1">
    <property type="nucleotide sequence ID" value="NZ_AP019822.1"/>
</dbReference>
<feature type="transmembrane region" description="Helical" evidence="1">
    <location>
        <begin position="20"/>
        <end position="41"/>
    </location>
</feature>
<gene>
    <name evidence="2" type="ORF">JCM16774_1561</name>
</gene>
<reference evidence="2 3" key="1">
    <citation type="submission" date="2019-07" db="EMBL/GenBank/DDBJ databases">
        <title>Complete Genome Sequence of Leptotrichia goodfellowii Strain JCM 16774.</title>
        <authorList>
            <person name="Watanabe S."/>
            <person name="Cui L."/>
        </authorList>
    </citation>
    <scope>NUCLEOTIDE SEQUENCE [LARGE SCALE GENOMIC DNA]</scope>
    <source>
        <strain evidence="2 3">JCM16774</strain>
    </source>
</reference>
<dbReference type="EMBL" id="AP019822">
    <property type="protein sequence ID" value="BBM36617.1"/>
    <property type="molecule type" value="Genomic_DNA"/>
</dbReference>
<dbReference type="OrthoDB" id="82005at2"/>
<dbReference type="AlphaFoldDB" id="A0A510JBP7"/>
<keyword evidence="1" id="KW-0472">Membrane</keyword>
<keyword evidence="1" id="KW-1133">Transmembrane helix</keyword>
<evidence type="ECO:0000313" key="3">
    <source>
        <dbReference type="Proteomes" id="UP000321606"/>
    </source>
</evidence>